<feature type="region of interest" description="Disordered" evidence="1">
    <location>
        <begin position="128"/>
        <end position="186"/>
    </location>
</feature>
<feature type="compositionally biased region" description="Polar residues" evidence="1">
    <location>
        <begin position="232"/>
        <end position="251"/>
    </location>
</feature>
<dbReference type="Proteomes" id="UP001143981">
    <property type="component" value="Unassembled WGS sequence"/>
</dbReference>
<keyword evidence="4" id="KW-1185">Reference proteome</keyword>
<feature type="compositionally biased region" description="Polar residues" evidence="1">
    <location>
        <begin position="930"/>
        <end position="961"/>
    </location>
</feature>
<dbReference type="SUPFAM" id="SSF55277">
    <property type="entry name" value="GYF domain"/>
    <property type="match status" value="1"/>
</dbReference>
<dbReference type="OrthoDB" id="48509at2759"/>
<comment type="caution">
    <text evidence="3">The sequence shown here is derived from an EMBL/GenBank/DDBJ whole genome shotgun (WGS) entry which is preliminary data.</text>
</comment>
<feature type="region of interest" description="Disordered" evidence="1">
    <location>
        <begin position="553"/>
        <end position="584"/>
    </location>
</feature>
<accession>A0A9W8CXW7</accession>
<feature type="region of interest" description="Disordered" evidence="1">
    <location>
        <begin position="1"/>
        <end position="50"/>
    </location>
</feature>
<feature type="region of interest" description="Disordered" evidence="1">
    <location>
        <begin position="222"/>
        <end position="263"/>
    </location>
</feature>
<dbReference type="SMART" id="SM00444">
    <property type="entry name" value="GYF"/>
    <property type="match status" value="1"/>
</dbReference>
<evidence type="ECO:0000256" key="1">
    <source>
        <dbReference type="SAM" id="MobiDB-lite"/>
    </source>
</evidence>
<feature type="compositionally biased region" description="Basic and acidic residues" evidence="1">
    <location>
        <begin position="758"/>
        <end position="770"/>
    </location>
</feature>
<feature type="compositionally biased region" description="Polar residues" evidence="1">
    <location>
        <begin position="19"/>
        <end position="33"/>
    </location>
</feature>
<organism evidence="3 4">
    <name type="scientific">Coemansia biformis</name>
    <dbReference type="NCBI Taxonomy" id="1286918"/>
    <lineage>
        <taxon>Eukaryota</taxon>
        <taxon>Fungi</taxon>
        <taxon>Fungi incertae sedis</taxon>
        <taxon>Zoopagomycota</taxon>
        <taxon>Kickxellomycotina</taxon>
        <taxon>Kickxellomycetes</taxon>
        <taxon>Kickxellales</taxon>
        <taxon>Kickxellaceae</taxon>
        <taxon>Coemansia</taxon>
    </lineage>
</organism>
<dbReference type="PANTHER" id="PTHR47471">
    <property type="entry name" value="GYF DOMAIN-CONTAINING PROTEIN"/>
    <property type="match status" value="1"/>
</dbReference>
<evidence type="ECO:0000259" key="2">
    <source>
        <dbReference type="PROSITE" id="PS50829"/>
    </source>
</evidence>
<dbReference type="CDD" id="cd00072">
    <property type="entry name" value="GYF"/>
    <property type="match status" value="1"/>
</dbReference>
<name>A0A9W8CXW7_9FUNG</name>
<dbReference type="InterPro" id="IPR035445">
    <property type="entry name" value="GYF-like_dom_sf"/>
</dbReference>
<feature type="domain" description="GYF" evidence="2">
    <location>
        <begin position="303"/>
        <end position="351"/>
    </location>
</feature>
<feature type="region of interest" description="Disordered" evidence="1">
    <location>
        <begin position="645"/>
        <end position="798"/>
    </location>
</feature>
<gene>
    <name evidence="3" type="primary">SMY2</name>
    <name evidence="3" type="ORF">LPJ61_003230</name>
</gene>
<dbReference type="EMBL" id="JANBOI010000512">
    <property type="protein sequence ID" value="KAJ1730040.1"/>
    <property type="molecule type" value="Genomic_DNA"/>
</dbReference>
<feature type="compositionally biased region" description="Polar residues" evidence="1">
    <location>
        <begin position="128"/>
        <end position="137"/>
    </location>
</feature>
<dbReference type="PROSITE" id="PS50829">
    <property type="entry name" value="GYF"/>
    <property type="match status" value="1"/>
</dbReference>
<feature type="compositionally biased region" description="Low complexity" evidence="1">
    <location>
        <begin position="709"/>
        <end position="741"/>
    </location>
</feature>
<dbReference type="AlphaFoldDB" id="A0A9W8CXW7"/>
<dbReference type="Pfam" id="PF02213">
    <property type="entry name" value="GYF"/>
    <property type="match status" value="1"/>
</dbReference>
<feature type="compositionally biased region" description="Polar residues" evidence="1">
    <location>
        <begin position="669"/>
        <end position="680"/>
    </location>
</feature>
<proteinExistence type="predicted"/>
<feature type="region of interest" description="Disordered" evidence="1">
    <location>
        <begin position="930"/>
        <end position="969"/>
    </location>
</feature>
<evidence type="ECO:0000313" key="4">
    <source>
        <dbReference type="Proteomes" id="UP001143981"/>
    </source>
</evidence>
<protein>
    <submittedName>
        <fullName evidence="3">Kinesin-like protein</fullName>
    </submittedName>
</protein>
<sequence>MSSKMNFGPEWMRSAPPLNRNTPGNGSSGNLSAMSAAPDDRSPDSTSVLAPSAKHLPVGAAAAANLDALAYTHERMLELFRPQAVTDGFVISDCVFSETPLAPVCLSAPSAKEQELLAGPVNSIASRRYNSSQQQPTYARGGAAQRPNGHVAQLGPRSRPREGSAQQLPQPLAGGDYAGANGARADGLGTSDDVESLWASQVIVRDSVGSFGADGVFRMGVDGGESLERPSPRSSAQSETLRVPSSYSSRAVSPAHAHGAPTARMLPASRNGAAGDGWAWSDLSGAPTTTAAQQRQLVEHAERVKWWYCDPQGNTQGPFSTAHMQEWCSGGYFSSDLQVCHEGGTGFESLGAIISRAGRAQDAFLCAALAFVSQGIAASVGASAPTPPAALSRMTSATHVAPALGNSFGSSAGQLSTLLKEQLLVVSAIGERQRAVVELQDQLQQGLSKLMRELAQESNSIHYMSQVDQTPIPPELLFALQQHARAMEERLRHEYAQLMQVHAAHIAQLESQTDPVIRDILLHNGTASALSFITQRLHELSVHIAIDEPLGIHEQQQQQQQQSTLLPTSAQPPIAPPSPAAQQPTAILSQIQAPNEPCLVAEPVALDPQSVAPESQAATPDPQAAEWRVDEAVGALDKLAISDESSVHGSSGVDGKAPASPAQHRKQKQSGSQKPASKPNSKPAGAPTKKQPADSTAAKTDAISVQPWASVAAPAASALESGAAPGASSAPWSSAAAGAKSKQPKKSLLQIQQEEEAEATKRRQQAENEQRVLGASAQRAGTSYADRLGTSSNAPPPRSLAAIMEEHPAAIDTTPGARPAAKAAKSAAGMALPSMEFLQWCHARLGSLRGINASKFVEVLLTFPVPAPEASLEIISEQIYAYSTTLNGRAFAEDFAKRRRMDHGAIRGGAAKSAPANWMQLLGAQKATPTHGTYSNVASQTSAAQARQPSHQPTGDGSSFQVVGKKGRK</sequence>
<dbReference type="InterPro" id="IPR003169">
    <property type="entry name" value="GYF"/>
</dbReference>
<dbReference type="Gene3D" id="3.30.1490.40">
    <property type="match status" value="1"/>
</dbReference>
<evidence type="ECO:0000313" key="3">
    <source>
        <dbReference type="EMBL" id="KAJ1730040.1"/>
    </source>
</evidence>
<dbReference type="PANTHER" id="PTHR47471:SF1">
    <property type="entry name" value="PROTEIN ESSENTIAL FOR POTEXVIRUS ACCUMULATION 1"/>
    <property type="match status" value="1"/>
</dbReference>
<reference evidence="3" key="1">
    <citation type="submission" date="2022-07" db="EMBL/GenBank/DDBJ databases">
        <title>Phylogenomic reconstructions and comparative analyses of Kickxellomycotina fungi.</title>
        <authorList>
            <person name="Reynolds N.K."/>
            <person name="Stajich J.E."/>
            <person name="Barry K."/>
            <person name="Grigoriev I.V."/>
            <person name="Crous P."/>
            <person name="Smith M.E."/>
        </authorList>
    </citation>
    <scope>NUCLEOTIDE SEQUENCE</scope>
    <source>
        <strain evidence="3">BCRC 34381</strain>
    </source>
</reference>
<feature type="compositionally biased region" description="Low complexity" evidence="1">
    <location>
        <begin position="555"/>
        <end position="572"/>
    </location>
</feature>